<accession>A0A552FSY5</accession>
<comment type="caution">
    <text evidence="1">The sequence shown here is derived from an EMBL/GenBank/DDBJ whole genome shotgun (WGS) entry which is preliminary data.</text>
</comment>
<sequence length="242" mass="26551">MIGLLEGTEEYNNQGALLGVDGLEGLENEELLGALRRMNPVQRQRTINKLTAPAPASKGSRAEMEKHFSELPGHIRMGLSKGELRLADTIIYSIKPVTSKTIKMFETQDDKEIGLRNVSNAKLPKNQSFMVSGIVMLAGVSGDASKDKIMATNFDKLESFPAIANGEFSLKANKKQIVPETSNNVFKTSNMHMVPMGYYKLANPRLIQDDILIELTIELGTMEGVQANTQIYVGLHGTITTP</sequence>
<proteinExistence type="predicted"/>
<dbReference type="AlphaFoldDB" id="A0A552FSY5"/>
<evidence type="ECO:0000313" key="2">
    <source>
        <dbReference type="Proteomes" id="UP000320293"/>
    </source>
</evidence>
<reference evidence="1 2" key="1">
    <citation type="submission" date="2019-01" db="EMBL/GenBank/DDBJ databases">
        <title>Coherence of Microcystis species and biogeography revealed through population genomics.</title>
        <authorList>
            <person name="Perez-Carrascal O.M."/>
            <person name="Terrat Y."/>
            <person name="Giani A."/>
            <person name="Fortin N."/>
            <person name="Tromas N."/>
            <person name="Shapiro B.J."/>
        </authorList>
    </citation>
    <scope>NUCLEOTIDE SEQUENCE [LARGE SCALE GENOMIC DNA]</scope>
    <source>
        <strain evidence="1">Ma_QC_Ca_00000000_S207</strain>
    </source>
</reference>
<dbReference type="EMBL" id="SFBF01000129">
    <property type="protein sequence ID" value="TRU49821.1"/>
    <property type="molecule type" value="Genomic_DNA"/>
</dbReference>
<protein>
    <submittedName>
        <fullName evidence="1">Uncharacterized protein</fullName>
    </submittedName>
</protein>
<evidence type="ECO:0000313" key="1">
    <source>
        <dbReference type="EMBL" id="TRU49821.1"/>
    </source>
</evidence>
<gene>
    <name evidence="1" type="ORF">EWV91_07050</name>
</gene>
<name>A0A552FSY5_MICAE</name>
<organism evidence="1 2">
    <name type="scientific">Microcystis aeruginosa Ma_QC_Ca_00000000_S207</name>
    <dbReference type="NCBI Taxonomy" id="2486251"/>
    <lineage>
        <taxon>Bacteria</taxon>
        <taxon>Bacillati</taxon>
        <taxon>Cyanobacteriota</taxon>
        <taxon>Cyanophyceae</taxon>
        <taxon>Oscillatoriophycideae</taxon>
        <taxon>Chroococcales</taxon>
        <taxon>Microcystaceae</taxon>
        <taxon>Microcystis</taxon>
    </lineage>
</organism>
<dbReference type="Proteomes" id="UP000320293">
    <property type="component" value="Unassembled WGS sequence"/>
</dbReference>